<feature type="region of interest" description="Disordered" evidence="3">
    <location>
        <begin position="279"/>
        <end position="338"/>
    </location>
</feature>
<feature type="coiled-coil region" evidence="2">
    <location>
        <begin position="713"/>
        <end position="783"/>
    </location>
</feature>
<keyword evidence="1" id="KW-0407">Ion channel</keyword>
<dbReference type="InterPro" id="IPR014710">
    <property type="entry name" value="RmlC-like_jellyroll"/>
</dbReference>
<protein>
    <recommendedName>
        <fullName evidence="5">Cyclic nucleotide-binding domain-containing protein</fullName>
    </recommendedName>
</protein>
<dbReference type="InterPro" id="IPR018490">
    <property type="entry name" value="cNMP-bd_dom_sf"/>
</dbReference>
<feature type="compositionally biased region" description="Polar residues" evidence="3">
    <location>
        <begin position="613"/>
        <end position="627"/>
    </location>
</feature>
<feature type="domain" description="Cyclic nucleotide-binding" evidence="5">
    <location>
        <begin position="239"/>
        <end position="313"/>
    </location>
</feature>
<dbReference type="InterPro" id="IPR050866">
    <property type="entry name" value="CNG_cation_channel"/>
</dbReference>
<feature type="compositionally biased region" description="Polar residues" evidence="3">
    <location>
        <begin position="279"/>
        <end position="292"/>
    </location>
</feature>
<reference evidence="6" key="1">
    <citation type="submission" date="2021-12" db="EMBL/GenBank/DDBJ databases">
        <title>Prjna785345.</title>
        <authorList>
            <person name="Rujirawat T."/>
            <person name="Krajaejun T."/>
        </authorList>
    </citation>
    <scope>NUCLEOTIDE SEQUENCE</scope>
    <source>
        <strain evidence="6">Pi057C3</strain>
    </source>
</reference>
<keyword evidence="7" id="KW-1185">Reference proteome</keyword>
<dbReference type="EMBL" id="JAKCXM010000176">
    <property type="protein sequence ID" value="KAJ0399632.1"/>
    <property type="molecule type" value="Genomic_DNA"/>
</dbReference>
<dbReference type="Gene3D" id="2.60.120.10">
    <property type="entry name" value="Jelly Rolls"/>
    <property type="match status" value="1"/>
</dbReference>
<feature type="transmembrane region" description="Helical" evidence="4">
    <location>
        <begin position="113"/>
        <end position="133"/>
    </location>
</feature>
<keyword evidence="1" id="KW-0813">Transport</keyword>
<dbReference type="PROSITE" id="PS50042">
    <property type="entry name" value="CNMP_BINDING_3"/>
    <property type="match status" value="1"/>
</dbReference>
<evidence type="ECO:0000256" key="1">
    <source>
        <dbReference type="ARBA" id="ARBA00023286"/>
    </source>
</evidence>
<dbReference type="GO" id="GO:0044877">
    <property type="term" value="F:protein-containing complex binding"/>
    <property type="evidence" value="ECO:0007669"/>
    <property type="project" value="TreeGrafter"/>
</dbReference>
<dbReference type="PANTHER" id="PTHR45638:SF11">
    <property type="entry name" value="CYCLIC NUCLEOTIDE-GATED CATION CHANNEL SUBUNIT A"/>
    <property type="match status" value="1"/>
</dbReference>
<feature type="transmembrane region" description="Helical" evidence="4">
    <location>
        <begin position="40"/>
        <end position="60"/>
    </location>
</feature>
<dbReference type="AlphaFoldDB" id="A0AAD5LIW4"/>
<sequence>MNGSKTPPAIVRGRSSLHGIAFVEDEVEDAIDPNARALKLWHHVLLLCVVYEMFLIPYFMAFRGDSSLMLVPETKVTIAMELFFLVDFGVQAHTGYYEDGNLVRDMRRTRRRYLTSLAFLRDVFTIIPFSWMIHGVTPRAALELHKEYLASLFWAFGVLSGLFEAELPHSILQFLFTIGTSEPAEAKVKQLRHLLKFHHVPEHLQRHAIDYLRRYYTDVESNDRELEDFFVSNAKFILYGQGEVIYRQGDYASGVYFLLEGDVCVITNAENPRVASALVSSPSMPSTTSEGSDSGHELYAPVTPEAEPVLSRGRRSKELRGGGAAVTPKDKALKRARRSEIERKSRLRRLDELNRMRDEIQRLQWTYNNLAQAEDIDHLIEKMAVKNCALSVGARQRVIVRLRFMAQLLSEEHLRLREMLSEHELFQKAIEATWGFEPSGLTDECAPAAVDDREWVSPTRCFAFLRETYELICRFDESRDFVSTGASFMGWTDRRRIDEESSHLQYGFAKQFPLEHAEVLLNRSWDVFSDEKQWCRLVDPSVSTEYQIIQVINSDLVIVRRRHRHAQHHLVFTTAHVLFRLRTPQGYLLEDEMDRFLVDMYASPVEMAPPAGSSCSAVSTPTDTSSVEDVGSPWSGDDDHALMEILMTADDVPMDAAADDSDGVSRKEAAAGKQRKPSSAAKGAKAAASTKQKMKLSATERRARHREVVRRSYHRNKQTLSELRAIVEQLEDEFRTLTVSRDPVVDGIPIETQQRVEELKKQCAELNATSEELRRESVRLQSKLVRHHEYARVVHECFDDTNESSSDDEEDLELECSSPGTSEEDMSPHKHPSVSRSPHVIHRPTCIVDLTPPAPIARDARREVGFTPLSLVTAKQLVSRTYEGILSFKLCGQAVSTGARVLGWEDKRFVDGTAVNFSLRKSFAGRSCFDVMARTWKCFSDPTCASHRSACCST</sequence>
<feature type="compositionally biased region" description="Basic and acidic residues" evidence="3">
    <location>
        <begin position="328"/>
        <end position="338"/>
    </location>
</feature>
<evidence type="ECO:0000256" key="3">
    <source>
        <dbReference type="SAM" id="MobiDB-lite"/>
    </source>
</evidence>
<comment type="caution">
    <text evidence="6">The sequence shown here is derived from an EMBL/GenBank/DDBJ whole genome shotgun (WGS) entry which is preliminary data.</text>
</comment>
<keyword evidence="1" id="KW-1071">Ligand-gated ion channel</keyword>
<keyword evidence="2" id="KW-0175">Coiled coil</keyword>
<evidence type="ECO:0000259" key="5">
    <source>
        <dbReference type="PROSITE" id="PS50042"/>
    </source>
</evidence>
<dbReference type="InterPro" id="IPR000595">
    <property type="entry name" value="cNMP-bd_dom"/>
</dbReference>
<gene>
    <name evidence="6" type="ORF">P43SY_008829</name>
</gene>
<feature type="region of interest" description="Disordered" evidence="3">
    <location>
        <begin position="655"/>
        <end position="697"/>
    </location>
</feature>
<evidence type="ECO:0000256" key="2">
    <source>
        <dbReference type="SAM" id="Coils"/>
    </source>
</evidence>
<accession>A0AAD5LIW4</accession>
<feature type="region of interest" description="Disordered" evidence="3">
    <location>
        <begin position="800"/>
        <end position="838"/>
    </location>
</feature>
<dbReference type="Proteomes" id="UP001209570">
    <property type="component" value="Unassembled WGS sequence"/>
</dbReference>
<organism evidence="6 7">
    <name type="scientific">Pythium insidiosum</name>
    <name type="common">Pythiosis disease agent</name>
    <dbReference type="NCBI Taxonomy" id="114742"/>
    <lineage>
        <taxon>Eukaryota</taxon>
        <taxon>Sar</taxon>
        <taxon>Stramenopiles</taxon>
        <taxon>Oomycota</taxon>
        <taxon>Peronosporomycetes</taxon>
        <taxon>Pythiales</taxon>
        <taxon>Pythiaceae</taxon>
        <taxon>Pythium</taxon>
    </lineage>
</organism>
<feature type="compositionally biased region" description="Acidic residues" evidence="3">
    <location>
        <begin position="800"/>
        <end position="814"/>
    </location>
</feature>
<dbReference type="SUPFAM" id="SSF51206">
    <property type="entry name" value="cAMP-binding domain-like"/>
    <property type="match status" value="1"/>
</dbReference>
<dbReference type="PANTHER" id="PTHR45638">
    <property type="entry name" value="CYCLIC NUCLEOTIDE-GATED CATION CHANNEL SUBUNIT A"/>
    <property type="match status" value="1"/>
</dbReference>
<dbReference type="GO" id="GO:0005221">
    <property type="term" value="F:intracellularly cyclic nucleotide-activated monoatomic cation channel activity"/>
    <property type="evidence" value="ECO:0007669"/>
    <property type="project" value="InterPro"/>
</dbReference>
<evidence type="ECO:0000313" key="7">
    <source>
        <dbReference type="Proteomes" id="UP001209570"/>
    </source>
</evidence>
<keyword evidence="1" id="KW-0406">Ion transport</keyword>
<feature type="compositionally biased region" description="Low complexity" evidence="3">
    <location>
        <begin position="677"/>
        <end position="691"/>
    </location>
</feature>
<name>A0AAD5LIW4_PYTIN</name>
<evidence type="ECO:0000313" key="6">
    <source>
        <dbReference type="EMBL" id="KAJ0399632.1"/>
    </source>
</evidence>
<keyword evidence="4" id="KW-1133">Transmembrane helix</keyword>
<evidence type="ECO:0000256" key="4">
    <source>
        <dbReference type="SAM" id="Phobius"/>
    </source>
</evidence>
<feature type="region of interest" description="Disordered" evidence="3">
    <location>
        <begin position="612"/>
        <end position="634"/>
    </location>
</feature>
<keyword evidence="4" id="KW-0472">Membrane</keyword>
<keyword evidence="4" id="KW-0812">Transmembrane</keyword>
<proteinExistence type="predicted"/>